<evidence type="ECO:0000256" key="1">
    <source>
        <dbReference type="SAM" id="MobiDB-lite"/>
    </source>
</evidence>
<dbReference type="EMBL" id="JAWRVI010000832">
    <property type="protein sequence ID" value="KAK4059002.1"/>
    <property type="molecule type" value="Genomic_DNA"/>
</dbReference>
<organism evidence="2 3">
    <name type="scientific">Purpureocillium lilacinum</name>
    <name type="common">Paecilomyces lilacinus</name>
    <dbReference type="NCBI Taxonomy" id="33203"/>
    <lineage>
        <taxon>Eukaryota</taxon>
        <taxon>Fungi</taxon>
        <taxon>Dikarya</taxon>
        <taxon>Ascomycota</taxon>
        <taxon>Pezizomycotina</taxon>
        <taxon>Sordariomycetes</taxon>
        <taxon>Hypocreomycetidae</taxon>
        <taxon>Hypocreales</taxon>
        <taxon>Ophiocordycipitaceae</taxon>
        <taxon>Purpureocillium</taxon>
    </lineage>
</organism>
<feature type="region of interest" description="Disordered" evidence="1">
    <location>
        <begin position="94"/>
        <end position="177"/>
    </location>
</feature>
<accession>A0ABR0BBF2</accession>
<protein>
    <submittedName>
        <fullName evidence="2">Uncharacterized protein</fullName>
    </submittedName>
</protein>
<keyword evidence="3" id="KW-1185">Reference proteome</keyword>
<feature type="compositionally biased region" description="Low complexity" evidence="1">
    <location>
        <begin position="152"/>
        <end position="168"/>
    </location>
</feature>
<feature type="region of interest" description="Disordered" evidence="1">
    <location>
        <begin position="210"/>
        <end position="241"/>
    </location>
</feature>
<dbReference type="Proteomes" id="UP001287286">
    <property type="component" value="Unassembled WGS sequence"/>
</dbReference>
<evidence type="ECO:0000313" key="3">
    <source>
        <dbReference type="Proteomes" id="UP001287286"/>
    </source>
</evidence>
<gene>
    <name evidence="2" type="ORF">Purlil1_14380</name>
</gene>
<name>A0ABR0BBF2_PURLI</name>
<proteinExistence type="predicted"/>
<evidence type="ECO:0000313" key="2">
    <source>
        <dbReference type="EMBL" id="KAK4059002.1"/>
    </source>
</evidence>
<reference evidence="2 3" key="1">
    <citation type="journal article" date="2024" name="Microbiol. Resour. Announc.">
        <title>Genome annotations for the ascomycete fungi Trichoderma harzianum, Trichoderma aggressivum, and Purpureocillium lilacinum.</title>
        <authorList>
            <person name="Beijen E.P.W."/>
            <person name="Ohm R.A."/>
        </authorList>
    </citation>
    <scope>NUCLEOTIDE SEQUENCE [LARGE SCALE GENOMIC DNA]</scope>
    <source>
        <strain evidence="2 3">CBS 150709</strain>
    </source>
</reference>
<sequence>MVAQHRRRVRLDKTGQRVSLKAELLLTGLGRDNREVARMSLGLCLCVVDWRQAIAGSGGGVVSLSPRLERNMLVMIQRELEWPRELVSMIKDTTNQLGSNGGNRLRGLPSNPPKLGGVAPRPFRPRQDEVQRPLQLTPASLAGPARPEQALSGGDRASPPSPASGAVPARRDRRQDGGGLRLLQIKRGNGVSPHHFWLDTGVVVAAAPSVPSRVSSTQETTVGGHDATKEVYQSDPKPLPV</sequence>
<comment type="caution">
    <text evidence="2">The sequence shown here is derived from an EMBL/GenBank/DDBJ whole genome shotgun (WGS) entry which is preliminary data.</text>
</comment>